<keyword evidence="1" id="KW-0472">Membrane</keyword>
<comment type="caution">
    <text evidence="2">The sequence shown here is derived from an EMBL/GenBank/DDBJ whole genome shotgun (WGS) entry which is preliminary data.</text>
</comment>
<feature type="transmembrane region" description="Helical" evidence="1">
    <location>
        <begin position="83"/>
        <end position="101"/>
    </location>
</feature>
<protein>
    <recommendedName>
        <fullName evidence="4">DUF2157 domain-containing protein</fullName>
    </recommendedName>
</protein>
<dbReference type="RefSeq" id="WP_305022608.1">
    <property type="nucleotide sequence ID" value="NZ_JAUQTB010000001.1"/>
</dbReference>
<feature type="transmembrane region" description="Helical" evidence="1">
    <location>
        <begin position="188"/>
        <end position="210"/>
    </location>
</feature>
<keyword evidence="1" id="KW-0812">Transmembrane</keyword>
<proteinExistence type="predicted"/>
<feature type="transmembrane region" description="Helical" evidence="1">
    <location>
        <begin position="163"/>
        <end position="182"/>
    </location>
</feature>
<sequence length="274" mass="31350">MNRDKRDIILDEIEHWRSSRLLPEHYCDFLSNLYDEEQQQKERRTLSMAALKQGSLKSWLLSFVIISLIFFIGFYFSSFPWPLQMASAVLSAGICYGFAAIRRRADFTLSLIIAGVGSLLLLGLGAWMISLHEVDPDKGIPILIGVCSVIWCVVGFFLELGILYYCGLVGAVLLYAVLFGQYRPDMAWPFLQLFWLPHSMLLLWLTWLVYQRWPHRTKALFGLSVTVWFMPEADALLLRGLTPPGIAGWVIIKIAVSLILLFVTRKKWIAWVSS</sequence>
<feature type="transmembrane region" description="Helical" evidence="1">
    <location>
        <begin position="246"/>
        <end position="264"/>
    </location>
</feature>
<feature type="transmembrane region" description="Helical" evidence="1">
    <location>
        <begin position="140"/>
        <end position="158"/>
    </location>
</feature>
<feature type="transmembrane region" description="Helical" evidence="1">
    <location>
        <begin position="108"/>
        <end position="128"/>
    </location>
</feature>
<dbReference type="EMBL" id="JAUQTB010000001">
    <property type="protein sequence ID" value="MDO7905443.1"/>
    <property type="molecule type" value="Genomic_DNA"/>
</dbReference>
<feature type="transmembrane region" description="Helical" evidence="1">
    <location>
        <begin position="219"/>
        <end position="240"/>
    </location>
</feature>
<evidence type="ECO:0008006" key="4">
    <source>
        <dbReference type="Google" id="ProtNLM"/>
    </source>
</evidence>
<evidence type="ECO:0000313" key="2">
    <source>
        <dbReference type="EMBL" id="MDO7905443.1"/>
    </source>
</evidence>
<dbReference type="Proteomes" id="UP001240171">
    <property type="component" value="Unassembled WGS sequence"/>
</dbReference>
<keyword evidence="3" id="KW-1185">Reference proteome</keyword>
<accession>A0ABT9CCY3</accession>
<gene>
    <name evidence="2" type="ORF">Q5741_03335</name>
</gene>
<evidence type="ECO:0000313" key="3">
    <source>
        <dbReference type="Proteomes" id="UP001240171"/>
    </source>
</evidence>
<evidence type="ECO:0000256" key="1">
    <source>
        <dbReference type="SAM" id="Phobius"/>
    </source>
</evidence>
<name>A0ABT9CCY3_9BACL</name>
<organism evidence="2 3">
    <name type="scientific">Paenibacillus lacisoli</name>
    <dbReference type="NCBI Taxonomy" id="3064525"/>
    <lineage>
        <taxon>Bacteria</taxon>
        <taxon>Bacillati</taxon>
        <taxon>Bacillota</taxon>
        <taxon>Bacilli</taxon>
        <taxon>Bacillales</taxon>
        <taxon>Paenibacillaceae</taxon>
        <taxon>Paenibacillus</taxon>
    </lineage>
</organism>
<reference evidence="2 3" key="1">
    <citation type="submission" date="2023-07" db="EMBL/GenBank/DDBJ databases">
        <title>Paenibacillus sp. JX-17 nov. isolated from soil.</title>
        <authorList>
            <person name="Wan Y."/>
            <person name="Liu B."/>
        </authorList>
    </citation>
    <scope>NUCLEOTIDE SEQUENCE [LARGE SCALE GENOMIC DNA]</scope>
    <source>
        <strain evidence="2 3">JX-17</strain>
    </source>
</reference>
<keyword evidence="1" id="KW-1133">Transmembrane helix</keyword>
<feature type="transmembrane region" description="Helical" evidence="1">
    <location>
        <begin position="58"/>
        <end position="77"/>
    </location>
</feature>